<evidence type="ECO:0000313" key="4">
    <source>
        <dbReference type="RefSeq" id="XP_009766993.1"/>
    </source>
</evidence>
<feature type="compositionally biased region" description="Polar residues" evidence="1">
    <location>
        <begin position="98"/>
        <end position="109"/>
    </location>
</feature>
<sequence>MKRVMRKRFVPSHFQREQQQRIQTLKQGPMSVDEYFKAMDMAMIQANCTEEEEATMARLLNGLNKEIADVVELQQCVTIDELVDLSVKVENQNKRKQASSWKGRTSTMSKKPWPNHEMKSSSRP</sequence>
<evidence type="ECO:0000256" key="1">
    <source>
        <dbReference type="SAM" id="MobiDB-lite"/>
    </source>
</evidence>
<gene>
    <name evidence="4" type="primary">LOC104218244</name>
</gene>
<feature type="domain" description="Retrotransposon gag" evidence="2">
    <location>
        <begin position="1"/>
        <end position="64"/>
    </location>
</feature>
<dbReference type="RefSeq" id="XP_009766993.1">
    <property type="nucleotide sequence ID" value="XM_009768691.1"/>
</dbReference>
<organism evidence="3 4">
    <name type="scientific">Nicotiana sylvestris</name>
    <name type="common">Wood tobacco</name>
    <name type="synonym">South American tobacco</name>
    <dbReference type="NCBI Taxonomy" id="4096"/>
    <lineage>
        <taxon>Eukaryota</taxon>
        <taxon>Viridiplantae</taxon>
        <taxon>Streptophyta</taxon>
        <taxon>Embryophyta</taxon>
        <taxon>Tracheophyta</taxon>
        <taxon>Spermatophyta</taxon>
        <taxon>Magnoliopsida</taxon>
        <taxon>eudicotyledons</taxon>
        <taxon>Gunneridae</taxon>
        <taxon>Pentapetalae</taxon>
        <taxon>asterids</taxon>
        <taxon>lamiids</taxon>
        <taxon>Solanales</taxon>
        <taxon>Solanaceae</taxon>
        <taxon>Nicotianoideae</taxon>
        <taxon>Nicotianeae</taxon>
        <taxon>Nicotiana</taxon>
    </lineage>
</organism>
<keyword evidence="3" id="KW-1185">Reference proteome</keyword>
<name>A0A1U7VKW4_NICSY</name>
<feature type="region of interest" description="Disordered" evidence="1">
    <location>
        <begin position="92"/>
        <end position="124"/>
    </location>
</feature>
<dbReference type="eggNOG" id="KOG0017">
    <property type="taxonomic scope" value="Eukaryota"/>
</dbReference>
<evidence type="ECO:0000313" key="3">
    <source>
        <dbReference type="Proteomes" id="UP000189701"/>
    </source>
</evidence>
<protein>
    <submittedName>
        <fullName evidence="4">Uncharacterized protein LOC104218244</fullName>
    </submittedName>
</protein>
<evidence type="ECO:0000259" key="2">
    <source>
        <dbReference type="Pfam" id="PF03732"/>
    </source>
</evidence>
<dbReference type="AlphaFoldDB" id="A0A1U7VKW4"/>
<proteinExistence type="predicted"/>
<dbReference type="PANTHER" id="PTHR35046:SF21">
    <property type="entry name" value="RETROTRANSPOSON GAG DOMAIN-CONTAINING PROTEIN-RELATED"/>
    <property type="match status" value="1"/>
</dbReference>
<feature type="compositionally biased region" description="Basic and acidic residues" evidence="1">
    <location>
        <begin position="114"/>
        <end position="124"/>
    </location>
</feature>
<dbReference type="PANTHER" id="PTHR35046">
    <property type="entry name" value="ZINC KNUCKLE (CCHC-TYPE) FAMILY PROTEIN"/>
    <property type="match status" value="1"/>
</dbReference>
<dbReference type="InterPro" id="IPR005162">
    <property type="entry name" value="Retrotrans_gag_dom"/>
</dbReference>
<reference evidence="3" key="1">
    <citation type="journal article" date="2013" name="Genome Biol.">
        <title>Reference genomes and transcriptomes of Nicotiana sylvestris and Nicotiana tomentosiformis.</title>
        <authorList>
            <person name="Sierro N."/>
            <person name="Battey J.N."/>
            <person name="Ouadi S."/>
            <person name="Bovet L."/>
            <person name="Goepfert S."/>
            <person name="Bakaher N."/>
            <person name="Peitsch M.C."/>
            <person name="Ivanov N.V."/>
        </authorList>
    </citation>
    <scope>NUCLEOTIDE SEQUENCE [LARGE SCALE GENOMIC DNA]</scope>
</reference>
<accession>A0A1U7VKW4</accession>
<dbReference type="Proteomes" id="UP000189701">
    <property type="component" value="Unplaced"/>
</dbReference>
<dbReference type="Pfam" id="PF03732">
    <property type="entry name" value="Retrotrans_gag"/>
    <property type="match status" value="1"/>
</dbReference>
<reference evidence="4" key="2">
    <citation type="submission" date="2025-08" db="UniProtKB">
        <authorList>
            <consortium name="RefSeq"/>
        </authorList>
    </citation>
    <scope>IDENTIFICATION</scope>
    <source>
        <tissue evidence="4">Leaf</tissue>
    </source>
</reference>